<keyword evidence="3 9" id="KW-0812">Transmembrane</keyword>
<evidence type="ECO:0000256" key="5">
    <source>
        <dbReference type="ARBA" id="ARBA00022927"/>
    </source>
</evidence>
<evidence type="ECO:0000256" key="6">
    <source>
        <dbReference type="ARBA" id="ARBA00022989"/>
    </source>
</evidence>
<dbReference type="STRING" id="418985.A0A1V9X501"/>
<dbReference type="PANTHER" id="PTHR14083:SF0">
    <property type="entry name" value="YIP1D-INTERACTING FACTOR 1, ISOFORM C"/>
    <property type="match status" value="1"/>
</dbReference>
<feature type="compositionally biased region" description="Polar residues" evidence="10">
    <location>
        <begin position="31"/>
        <end position="50"/>
    </location>
</feature>
<evidence type="ECO:0000256" key="1">
    <source>
        <dbReference type="ARBA" id="ARBA00009727"/>
    </source>
</evidence>
<dbReference type="GO" id="GO:0005789">
    <property type="term" value="C:endoplasmic reticulum membrane"/>
    <property type="evidence" value="ECO:0007669"/>
    <property type="project" value="UniProtKB-SubCell"/>
</dbReference>
<evidence type="ECO:0000256" key="2">
    <source>
        <dbReference type="ARBA" id="ARBA00022448"/>
    </source>
</evidence>
<keyword evidence="8 9" id="KW-0472">Membrane</keyword>
<dbReference type="Pfam" id="PF03878">
    <property type="entry name" value="YIF1"/>
    <property type="match status" value="1"/>
</dbReference>
<dbReference type="GO" id="GO:0006888">
    <property type="term" value="P:endoplasmic reticulum to Golgi vesicle-mediated transport"/>
    <property type="evidence" value="ECO:0007669"/>
    <property type="project" value="UniProtKB-UniRule"/>
</dbReference>
<evidence type="ECO:0000313" key="12">
    <source>
        <dbReference type="Proteomes" id="UP000192247"/>
    </source>
</evidence>
<feature type="transmembrane region" description="Helical" evidence="9">
    <location>
        <begin position="269"/>
        <end position="291"/>
    </location>
</feature>
<dbReference type="OrthoDB" id="337750at2759"/>
<gene>
    <name evidence="11" type="ORF">BIW11_12894</name>
</gene>
<reference evidence="11 12" key="1">
    <citation type="journal article" date="2017" name="Gigascience">
        <title>Draft genome of the honey bee ectoparasitic mite, Tropilaelaps mercedesae, is shaped by the parasitic life history.</title>
        <authorList>
            <person name="Dong X."/>
            <person name="Armstrong S.D."/>
            <person name="Xia D."/>
            <person name="Makepeace B.L."/>
            <person name="Darby A.C."/>
            <person name="Kadowaki T."/>
        </authorList>
    </citation>
    <scope>NUCLEOTIDE SEQUENCE [LARGE SCALE GENOMIC DNA]</scope>
    <source>
        <strain evidence="11">Wuxi-XJTLU</strain>
    </source>
</reference>
<dbReference type="GO" id="GO:0005793">
    <property type="term" value="C:endoplasmic reticulum-Golgi intermediate compartment"/>
    <property type="evidence" value="ECO:0007669"/>
    <property type="project" value="UniProtKB-UniRule"/>
</dbReference>
<dbReference type="PANTHER" id="PTHR14083">
    <property type="entry name" value="YIP1 INTERACTING FACTOR HOMOLOG YIF1 PROTEIN"/>
    <property type="match status" value="1"/>
</dbReference>
<feature type="transmembrane region" description="Helical" evidence="9">
    <location>
        <begin position="303"/>
        <end position="323"/>
    </location>
</feature>
<accession>A0A1V9X501</accession>
<comment type="subcellular location">
    <subcellularLocation>
        <location evidence="9">Endoplasmic reticulum membrane</location>
        <topology evidence="9">Multi-pass membrane protein</topology>
    </subcellularLocation>
    <subcellularLocation>
        <location evidence="9">Golgi apparatus membrane</location>
        <topology evidence="9">Multi-pass membrane protein</topology>
    </subcellularLocation>
</comment>
<evidence type="ECO:0000256" key="7">
    <source>
        <dbReference type="ARBA" id="ARBA00023034"/>
    </source>
</evidence>
<dbReference type="GO" id="GO:0030134">
    <property type="term" value="C:COPII-coated ER to Golgi transport vesicle"/>
    <property type="evidence" value="ECO:0007669"/>
    <property type="project" value="TreeGrafter"/>
</dbReference>
<evidence type="ECO:0000256" key="8">
    <source>
        <dbReference type="ARBA" id="ARBA00023136"/>
    </source>
</evidence>
<feature type="transmembrane region" description="Helical" evidence="9">
    <location>
        <begin position="329"/>
        <end position="348"/>
    </location>
</feature>
<dbReference type="GO" id="GO:0015031">
    <property type="term" value="P:protein transport"/>
    <property type="evidence" value="ECO:0007669"/>
    <property type="project" value="UniProtKB-KW"/>
</dbReference>
<keyword evidence="4 9" id="KW-0256">Endoplasmic reticulum</keyword>
<evidence type="ECO:0000256" key="3">
    <source>
        <dbReference type="ARBA" id="ARBA00022692"/>
    </source>
</evidence>
<organism evidence="11 12">
    <name type="scientific">Tropilaelaps mercedesae</name>
    <dbReference type="NCBI Taxonomy" id="418985"/>
    <lineage>
        <taxon>Eukaryota</taxon>
        <taxon>Metazoa</taxon>
        <taxon>Ecdysozoa</taxon>
        <taxon>Arthropoda</taxon>
        <taxon>Chelicerata</taxon>
        <taxon>Arachnida</taxon>
        <taxon>Acari</taxon>
        <taxon>Parasitiformes</taxon>
        <taxon>Mesostigmata</taxon>
        <taxon>Gamasina</taxon>
        <taxon>Dermanyssoidea</taxon>
        <taxon>Laelapidae</taxon>
        <taxon>Tropilaelaps</taxon>
    </lineage>
</organism>
<keyword evidence="2 9" id="KW-0813">Transport</keyword>
<proteinExistence type="inferred from homology"/>
<dbReference type="GO" id="GO:0000139">
    <property type="term" value="C:Golgi membrane"/>
    <property type="evidence" value="ECO:0007669"/>
    <property type="project" value="UniProtKB-SubCell"/>
</dbReference>
<protein>
    <recommendedName>
        <fullName evidence="9">Protein YIF1</fullName>
    </recommendedName>
</protein>
<dbReference type="InterPro" id="IPR005578">
    <property type="entry name" value="Yif1_fam"/>
</dbReference>
<comment type="function">
    <text evidence="9">Has a role in transport between endoplasmic reticulum and Golgi.</text>
</comment>
<comment type="caution">
    <text evidence="11">The sequence shown here is derived from an EMBL/GenBank/DDBJ whole genome shotgun (WGS) entry which is preliminary data.</text>
</comment>
<keyword evidence="5 9" id="KW-0653">Protein transport</keyword>
<feature type="transmembrane region" description="Helical" evidence="9">
    <location>
        <begin position="369"/>
        <end position="391"/>
    </location>
</feature>
<feature type="region of interest" description="Disordered" evidence="10">
    <location>
        <begin position="1"/>
        <end position="70"/>
    </location>
</feature>
<dbReference type="Proteomes" id="UP000192247">
    <property type="component" value="Unassembled WGS sequence"/>
</dbReference>
<evidence type="ECO:0000256" key="9">
    <source>
        <dbReference type="RuleBase" id="RU368073"/>
    </source>
</evidence>
<comment type="similarity">
    <text evidence="1 9">Belongs to the YIF1 family.</text>
</comment>
<keyword evidence="7 9" id="KW-0333">Golgi apparatus</keyword>
<dbReference type="FunCoup" id="A0A1V9X501">
    <property type="interactions" value="1375"/>
</dbReference>
<dbReference type="AlphaFoldDB" id="A0A1V9X501"/>
<evidence type="ECO:0000256" key="10">
    <source>
        <dbReference type="SAM" id="MobiDB-lite"/>
    </source>
</evidence>
<name>A0A1V9X501_9ACAR</name>
<feature type="transmembrane region" description="Helical" evidence="9">
    <location>
        <begin position="238"/>
        <end position="257"/>
    </location>
</feature>
<sequence length="398" mass="44028">MDIRRHNRLGSRQYVQPSPVPGPPQPPQLFEDTSQYNHHSQQPPTSTAFMPQQHGPPAGVPISGGRQKGGWQSYDMDITTDYTTQSTMPPYDPFGQQQPHGFNNDPNALFGAMNVHGPYGGGSAAMPTGAPTMGLQTSMPQAPQQEIFNLQQFVNDPAASMAFQYGQAMADQGRDIVHKKLEKYVSVSKLKYYFAVDTSYVSQKLFLLVFPFAHKDWAPKYNQEEPVPPRYDVNAPDLYIPTMAFVSYILLSAYMMGLEDRFSPEVLGVQASSSIGTMAVETILIMAALYIMNINTYLKLYDLIAFCGYKFVAMLIALLASLFAGSTGYTVAIIYCSVTLGAFLLKTLRIAFLSNPGTGHFGEGSRRSLYVLLGMCFFQPFVIWFMTHSLLLSSGTSK</sequence>
<feature type="non-terminal residue" evidence="11">
    <location>
        <position position="398"/>
    </location>
</feature>
<keyword evidence="6 9" id="KW-1133">Transmembrane helix</keyword>
<feature type="compositionally biased region" description="Pro residues" evidence="10">
    <location>
        <begin position="18"/>
        <end position="27"/>
    </location>
</feature>
<dbReference type="InParanoid" id="A0A1V9X501"/>
<evidence type="ECO:0000256" key="4">
    <source>
        <dbReference type="ARBA" id="ARBA00022824"/>
    </source>
</evidence>
<evidence type="ECO:0000313" key="11">
    <source>
        <dbReference type="EMBL" id="OQR68476.1"/>
    </source>
</evidence>
<dbReference type="EMBL" id="MNPL01024579">
    <property type="protein sequence ID" value="OQR68476.1"/>
    <property type="molecule type" value="Genomic_DNA"/>
</dbReference>
<keyword evidence="12" id="KW-1185">Reference proteome</keyword>